<evidence type="ECO:0000256" key="8">
    <source>
        <dbReference type="ARBA" id="ARBA00023212"/>
    </source>
</evidence>
<organism evidence="14 15">
    <name type="scientific">Linum trigynum</name>
    <dbReference type="NCBI Taxonomy" id="586398"/>
    <lineage>
        <taxon>Eukaryota</taxon>
        <taxon>Viridiplantae</taxon>
        <taxon>Streptophyta</taxon>
        <taxon>Embryophyta</taxon>
        <taxon>Tracheophyta</taxon>
        <taxon>Spermatophyta</taxon>
        <taxon>Magnoliopsida</taxon>
        <taxon>eudicotyledons</taxon>
        <taxon>Gunneridae</taxon>
        <taxon>Pentapetalae</taxon>
        <taxon>rosids</taxon>
        <taxon>fabids</taxon>
        <taxon>Malpighiales</taxon>
        <taxon>Linaceae</taxon>
        <taxon>Linum</taxon>
    </lineage>
</organism>
<dbReference type="GO" id="GO:0016020">
    <property type="term" value="C:membrane"/>
    <property type="evidence" value="ECO:0007669"/>
    <property type="project" value="TreeGrafter"/>
</dbReference>
<evidence type="ECO:0000313" key="14">
    <source>
        <dbReference type="EMBL" id="CAL1398571.1"/>
    </source>
</evidence>
<evidence type="ECO:0000256" key="5">
    <source>
        <dbReference type="ARBA" id="ARBA00022801"/>
    </source>
</evidence>
<dbReference type="PANTHER" id="PTHR11566">
    <property type="entry name" value="DYNAMIN"/>
    <property type="match status" value="1"/>
</dbReference>
<comment type="similarity">
    <text evidence="11">Belongs to the TRAFAC class dynamin-like GTPase superfamily. Dynamin/Fzo/YdjA family.</text>
</comment>
<dbReference type="CDD" id="cd08771">
    <property type="entry name" value="DLP_1"/>
    <property type="match status" value="1"/>
</dbReference>
<keyword evidence="5" id="KW-0378">Hydrolase</keyword>
<dbReference type="SMART" id="SM00302">
    <property type="entry name" value="GED"/>
    <property type="match status" value="1"/>
</dbReference>
<evidence type="ECO:0000259" key="12">
    <source>
        <dbReference type="PROSITE" id="PS51388"/>
    </source>
</evidence>
<gene>
    <name evidence="14" type="ORF">LTRI10_LOCUS38797</name>
</gene>
<dbReference type="Pfam" id="PF00350">
    <property type="entry name" value="Dynamin_N"/>
    <property type="match status" value="1"/>
</dbReference>
<evidence type="ECO:0000256" key="10">
    <source>
        <dbReference type="ARBA" id="ARBA00060413"/>
    </source>
</evidence>
<dbReference type="PROSITE" id="PS00410">
    <property type="entry name" value="G_DYNAMIN_1"/>
    <property type="match status" value="1"/>
</dbReference>
<keyword evidence="15" id="KW-1185">Reference proteome</keyword>
<proteinExistence type="inferred from homology"/>
<evidence type="ECO:0000256" key="2">
    <source>
        <dbReference type="ARBA" id="ARBA00022618"/>
    </source>
</evidence>
<dbReference type="GO" id="GO:0009524">
    <property type="term" value="C:phragmoplast"/>
    <property type="evidence" value="ECO:0007669"/>
    <property type="project" value="UniProtKB-SubCell"/>
</dbReference>
<protein>
    <submittedName>
        <fullName evidence="14">Uncharacterized protein</fullName>
    </submittedName>
</protein>
<reference evidence="14 15" key="1">
    <citation type="submission" date="2024-04" db="EMBL/GenBank/DDBJ databases">
        <authorList>
            <person name="Fracassetti M."/>
        </authorList>
    </citation>
    <scope>NUCLEOTIDE SEQUENCE [LARGE SCALE GENOMIC DNA]</scope>
</reference>
<dbReference type="FunFam" id="1.20.120.1240:FF:000010">
    <property type="entry name" value="Dynamin-related protein 5A"/>
    <property type="match status" value="1"/>
</dbReference>
<keyword evidence="7" id="KW-0505">Motor protein</keyword>
<feature type="domain" description="GED" evidence="12">
    <location>
        <begin position="517"/>
        <end position="609"/>
    </location>
</feature>
<name>A0AAV2FJT2_9ROSI</name>
<dbReference type="FunFam" id="3.40.50.300:FF:000228">
    <property type="entry name" value="dynamin-related protein 1E"/>
    <property type="match status" value="1"/>
</dbReference>
<keyword evidence="4 11" id="KW-0547">Nucleotide-binding</keyword>
<feature type="domain" description="Dynamin-type G" evidence="13">
    <location>
        <begin position="31"/>
        <end position="299"/>
    </location>
</feature>
<dbReference type="SUPFAM" id="SSF52540">
    <property type="entry name" value="P-loop containing nucleoside triphosphate hydrolases"/>
    <property type="match status" value="1"/>
</dbReference>
<dbReference type="PROSITE" id="PS51718">
    <property type="entry name" value="G_DYNAMIN_2"/>
    <property type="match status" value="1"/>
</dbReference>
<dbReference type="InterPro" id="IPR001401">
    <property type="entry name" value="Dynamin_GTPase"/>
</dbReference>
<dbReference type="Pfam" id="PF02212">
    <property type="entry name" value="GED"/>
    <property type="match status" value="1"/>
</dbReference>
<dbReference type="PRINTS" id="PR00195">
    <property type="entry name" value="DYNAMIN"/>
</dbReference>
<dbReference type="Gene3D" id="1.20.120.1240">
    <property type="entry name" value="Dynamin, middle domain"/>
    <property type="match status" value="1"/>
</dbReference>
<evidence type="ECO:0000256" key="9">
    <source>
        <dbReference type="ARBA" id="ARBA00023306"/>
    </source>
</evidence>
<dbReference type="AlphaFoldDB" id="A0AAV2FJT2"/>
<evidence type="ECO:0000256" key="6">
    <source>
        <dbReference type="ARBA" id="ARBA00023134"/>
    </source>
</evidence>
<dbReference type="Pfam" id="PF01031">
    <property type="entry name" value="Dynamin_M"/>
    <property type="match status" value="1"/>
</dbReference>
<dbReference type="InterPro" id="IPR030381">
    <property type="entry name" value="G_DYNAMIN_dom"/>
</dbReference>
<dbReference type="EMBL" id="OZ034820">
    <property type="protein sequence ID" value="CAL1398571.1"/>
    <property type="molecule type" value="Genomic_DNA"/>
</dbReference>
<dbReference type="GO" id="GO:0005525">
    <property type="term" value="F:GTP binding"/>
    <property type="evidence" value="ECO:0007669"/>
    <property type="project" value="UniProtKB-KW"/>
</dbReference>
<dbReference type="GO" id="GO:0003924">
    <property type="term" value="F:GTPase activity"/>
    <property type="evidence" value="ECO:0007669"/>
    <property type="project" value="InterPro"/>
</dbReference>
<keyword evidence="3" id="KW-0493">Microtubule</keyword>
<keyword evidence="6 11" id="KW-0342">GTP-binding</keyword>
<dbReference type="InterPro" id="IPR019762">
    <property type="entry name" value="Dynamin_GTPase_CS"/>
</dbReference>
<dbReference type="InterPro" id="IPR000375">
    <property type="entry name" value="Dynamin_stalk"/>
</dbReference>
<evidence type="ECO:0000313" key="15">
    <source>
        <dbReference type="Proteomes" id="UP001497516"/>
    </source>
</evidence>
<dbReference type="InterPro" id="IPR045063">
    <property type="entry name" value="Dynamin_N"/>
</dbReference>
<keyword evidence="2" id="KW-0132">Cell division</keyword>
<dbReference type="Gene3D" id="3.40.50.300">
    <property type="entry name" value="P-loop containing nucleotide triphosphate hydrolases"/>
    <property type="match status" value="1"/>
</dbReference>
<evidence type="ECO:0000259" key="13">
    <source>
        <dbReference type="PROSITE" id="PS51718"/>
    </source>
</evidence>
<dbReference type="SMART" id="SM00053">
    <property type="entry name" value="DYNc"/>
    <property type="match status" value="1"/>
</dbReference>
<dbReference type="InterPro" id="IPR020850">
    <property type="entry name" value="GED_dom"/>
</dbReference>
<dbReference type="InterPro" id="IPR003130">
    <property type="entry name" value="GED"/>
</dbReference>
<evidence type="ECO:0000256" key="1">
    <source>
        <dbReference type="ARBA" id="ARBA00022490"/>
    </source>
</evidence>
<dbReference type="InterPro" id="IPR022812">
    <property type="entry name" value="Dynamin"/>
</dbReference>
<sequence>MDNLISLVNKIQRACTALGDHGEESALPTLWEALPAIAVVGGQSSGKSSVLESIVGKDFLPRGAGIVTRRPLVLQLHKIDETREYAEFMHLPRKRFTDFAVVRQEISDETDRETGRSKQISTVPIHLSIFSPNVVNLTLVDLPGLTKVAVEGQPESIVQDIENMVRSYIEKPNCIILAISPANQDLATSDAIKISREVDPRGERTFGVLTKIDLMDQGTNAVDILEGRSYKLQFPWIGVVNRSQADINKSVDMIAARRREREYFQSSPEYRHLAQRMGSEHLGKMLSKHLEQVIKSRIPGLQSLINKTIVELETELSRLGRPVATDAGGKLYMVMEICRAFDQIFKEHLDGSRSGGEKIYQVFDNQLPSALKRLHFDKQLSLDNVRKLITEADGYQPHLIAPEQGYRRLIESSLVTIKVPAEAVVDTVHGILKDMVHKSINETQELKQYPTLKVEVSNAAIESLERMKEESRRATLQLVDMECCYLTVDFFRKLPQDIEKGGNPTHSIFDRYNDAYLRRVGSNVLQYVNLVCASLRNSIPKSVVYCQVREAKRSLLDHFFAELGKRETRQMSSLLDEDPAVMQRRTSLANRLELYRSAQVEIDAVAWSR</sequence>
<evidence type="ECO:0000256" key="3">
    <source>
        <dbReference type="ARBA" id="ARBA00022701"/>
    </source>
</evidence>
<keyword evidence="1" id="KW-0963">Cytoplasm</keyword>
<dbReference type="Proteomes" id="UP001497516">
    <property type="component" value="Chromosome 7"/>
</dbReference>
<dbReference type="PANTHER" id="PTHR11566:SF60">
    <property type="entry name" value="PHRAGMOPLASTIN DRP1B"/>
    <property type="match status" value="1"/>
</dbReference>
<evidence type="ECO:0000256" key="11">
    <source>
        <dbReference type="RuleBase" id="RU003932"/>
    </source>
</evidence>
<dbReference type="GO" id="GO:0051301">
    <property type="term" value="P:cell division"/>
    <property type="evidence" value="ECO:0007669"/>
    <property type="project" value="UniProtKB-KW"/>
</dbReference>
<comment type="subcellular location">
    <subcellularLocation>
        <location evidence="10">Cytoplasm</location>
        <location evidence="10">Cytoskeleton</location>
        <location evidence="10">Phragmoplast</location>
    </subcellularLocation>
</comment>
<evidence type="ECO:0000256" key="7">
    <source>
        <dbReference type="ARBA" id="ARBA00023175"/>
    </source>
</evidence>
<dbReference type="InterPro" id="IPR027417">
    <property type="entry name" value="P-loop_NTPase"/>
</dbReference>
<evidence type="ECO:0000256" key="4">
    <source>
        <dbReference type="ARBA" id="ARBA00022741"/>
    </source>
</evidence>
<dbReference type="GO" id="GO:0008017">
    <property type="term" value="F:microtubule binding"/>
    <property type="evidence" value="ECO:0007669"/>
    <property type="project" value="TreeGrafter"/>
</dbReference>
<dbReference type="GO" id="GO:0005874">
    <property type="term" value="C:microtubule"/>
    <property type="evidence" value="ECO:0007669"/>
    <property type="project" value="UniProtKB-KW"/>
</dbReference>
<keyword evidence="9" id="KW-0131">Cell cycle</keyword>
<accession>A0AAV2FJT2</accession>
<keyword evidence="8" id="KW-0206">Cytoskeleton</keyword>
<dbReference type="PROSITE" id="PS51388">
    <property type="entry name" value="GED"/>
    <property type="match status" value="1"/>
</dbReference>